<evidence type="ECO:0000256" key="8">
    <source>
        <dbReference type="ARBA" id="ARBA00022692"/>
    </source>
</evidence>
<proteinExistence type="inferred from homology"/>
<evidence type="ECO:0000256" key="1">
    <source>
        <dbReference type="ARBA" id="ARBA00004429"/>
    </source>
</evidence>
<evidence type="ECO:0000256" key="11">
    <source>
        <dbReference type="ARBA" id="ARBA00025119"/>
    </source>
</evidence>
<dbReference type="InterPro" id="IPR047817">
    <property type="entry name" value="ABC2_TM_bact-type"/>
</dbReference>
<organism evidence="14">
    <name type="scientific">Acidithiobacillus sulfuriphilus</name>
    <dbReference type="NCBI Taxonomy" id="1867749"/>
    <lineage>
        <taxon>Bacteria</taxon>
        <taxon>Pseudomonadati</taxon>
        <taxon>Pseudomonadota</taxon>
        <taxon>Acidithiobacillia</taxon>
        <taxon>Acidithiobacillales</taxon>
        <taxon>Acidithiobacillaceae</taxon>
        <taxon>Acidithiobacillus</taxon>
    </lineage>
</organism>
<keyword evidence="8 12" id="KW-0812">Transmembrane</keyword>
<comment type="subcellular location">
    <subcellularLocation>
        <location evidence="1 12">Cell inner membrane</location>
        <topology evidence="1 12">Multi-pass membrane protein</topology>
    </subcellularLocation>
</comment>
<evidence type="ECO:0000256" key="9">
    <source>
        <dbReference type="ARBA" id="ARBA00022989"/>
    </source>
</evidence>
<dbReference type="AlphaFoldDB" id="A0A3M8R5L9"/>
<dbReference type="PANTHER" id="PTHR43229:SF2">
    <property type="entry name" value="NODULATION PROTEIN J"/>
    <property type="match status" value="1"/>
</dbReference>
<protein>
    <recommendedName>
        <fullName evidence="12">Transport permease protein</fullName>
    </recommendedName>
</protein>
<comment type="function">
    <text evidence="11">Part of the ABC transporter complex NodIJ involved in the export of the nodulation factors (Nod factors), the bacterial signal molecules that induce symbiosis and subsequent nodulation induction. Nod factors are LCO (lipo-chitin oligosaccharide), a modified beta-1,4-linked N-acetylglucosamine oligosaccharide. This subunit encodes the transporter.</text>
</comment>
<dbReference type="GO" id="GO:0043190">
    <property type="term" value="C:ATP-binding cassette (ABC) transporter complex"/>
    <property type="evidence" value="ECO:0007669"/>
    <property type="project" value="InterPro"/>
</dbReference>
<evidence type="ECO:0000256" key="12">
    <source>
        <dbReference type="RuleBase" id="RU361157"/>
    </source>
</evidence>
<accession>A0A3M8R5L9</accession>
<evidence type="ECO:0000256" key="5">
    <source>
        <dbReference type="ARBA" id="ARBA00022458"/>
    </source>
</evidence>
<feature type="transmembrane region" description="Helical" evidence="12">
    <location>
        <begin position="114"/>
        <end position="135"/>
    </location>
</feature>
<reference evidence="14" key="1">
    <citation type="submission" date="2018-10" db="EMBL/GenBank/DDBJ databases">
        <title>Acidithiobacillus sulfuriphilus sp. nov.: an extremely acidophilic sulfur-oxidizing chemolithotroph isolated from a neutral pH environment.</title>
        <authorList>
            <person name="Falagan C."/>
            <person name="Moya-Beltran A."/>
            <person name="Quatrini R."/>
            <person name="Johnson D.B."/>
        </authorList>
    </citation>
    <scope>NUCLEOTIDE SEQUENCE [LARGE SCALE GENOMIC DNA]</scope>
    <source>
        <strain evidence="14">CJ-2</strain>
    </source>
</reference>
<dbReference type="Pfam" id="PF01061">
    <property type="entry name" value="ABC2_membrane"/>
    <property type="match status" value="1"/>
</dbReference>
<dbReference type="GO" id="GO:0015772">
    <property type="term" value="P:oligosaccharide transport"/>
    <property type="evidence" value="ECO:0007669"/>
    <property type="project" value="InterPro"/>
</dbReference>
<dbReference type="InterPro" id="IPR051784">
    <property type="entry name" value="Nod_factor_ABC_transporter"/>
</dbReference>
<dbReference type="PIRSF" id="PIRSF006648">
    <property type="entry name" value="DrrB"/>
    <property type="match status" value="1"/>
</dbReference>
<comment type="caution">
    <text evidence="14">The sequence shown here is derived from an EMBL/GenBank/DDBJ whole genome shotgun (WGS) entry which is preliminary data.</text>
</comment>
<dbReference type="PRINTS" id="PR00164">
    <property type="entry name" value="ABC2TRNSPORT"/>
</dbReference>
<feature type="transmembrane region" description="Helical" evidence="12">
    <location>
        <begin position="174"/>
        <end position="195"/>
    </location>
</feature>
<dbReference type="EMBL" id="RIZI01000154">
    <property type="protein sequence ID" value="RNF63769.1"/>
    <property type="molecule type" value="Genomic_DNA"/>
</dbReference>
<evidence type="ECO:0000313" key="14">
    <source>
        <dbReference type="EMBL" id="RNF63769.1"/>
    </source>
</evidence>
<feature type="domain" description="ABC transmembrane type-2" evidence="13">
    <location>
        <begin position="29"/>
        <end position="255"/>
    </location>
</feature>
<name>A0A3M8R5L9_9PROT</name>
<evidence type="ECO:0000256" key="6">
    <source>
        <dbReference type="ARBA" id="ARBA00022475"/>
    </source>
</evidence>
<keyword evidence="10 12" id="KW-0472">Membrane</keyword>
<dbReference type="InterPro" id="IPR000412">
    <property type="entry name" value="ABC_2_transport"/>
</dbReference>
<keyword evidence="5" id="KW-0536">Nodulation</keyword>
<dbReference type="RefSeq" id="WP_123103240.1">
    <property type="nucleotide sequence ID" value="NZ_CP127527.1"/>
</dbReference>
<dbReference type="OrthoDB" id="5290238at2"/>
<dbReference type="PANTHER" id="PTHR43229">
    <property type="entry name" value="NODULATION PROTEIN J"/>
    <property type="match status" value="1"/>
</dbReference>
<sequence>MAYAERLPGIGAIAVLRRNFGVWRKLLIPSLLGNFGDPLLYLLALGYGLGHFVGQMEGMPYITFLASGIVASSVMNTASFEGLYSAFTRMSAQQTYAAMLATPLRVSDILAGELLWCAIKGLISGVAIIVVAAFFGAVQGWWIPLAVPVIFLAGLAFGGMALVVTALARSYDFFMYYFTLVVTPMFLFCGVFYPLDELPPLGRELAQLLPLTHAVALIRPLLTGHAPSHWLLHLGVLLLFTLTAYVLALRLLERRLLR</sequence>
<feature type="transmembrane region" description="Helical" evidence="12">
    <location>
        <begin position="61"/>
        <end position="84"/>
    </location>
</feature>
<keyword evidence="6 12" id="KW-1003">Cell membrane</keyword>
<dbReference type="NCBIfam" id="TIGR01291">
    <property type="entry name" value="nodJ"/>
    <property type="match status" value="1"/>
</dbReference>
<evidence type="ECO:0000259" key="13">
    <source>
        <dbReference type="PROSITE" id="PS51012"/>
    </source>
</evidence>
<feature type="transmembrane region" description="Helical" evidence="12">
    <location>
        <begin position="141"/>
        <end position="167"/>
    </location>
</feature>
<evidence type="ECO:0000256" key="3">
    <source>
        <dbReference type="ARBA" id="ARBA00011350"/>
    </source>
</evidence>
<keyword evidence="4 12" id="KW-0813">Transport</keyword>
<dbReference type="InterPro" id="IPR013525">
    <property type="entry name" value="ABC2_TM"/>
</dbReference>
<comment type="similarity">
    <text evidence="2">Belongs to the ABC-2 integral membrane protein family. Lipooligosaccharide exporter (TC 3.A.1.102) subfamily.</text>
</comment>
<evidence type="ECO:0000256" key="2">
    <source>
        <dbReference type="ARBA" id="ARBA00008394"/>
    </source>
</evidence>
<feature type="transmembrane region" description="Helical" evidence="12">
    <location>
        <begin position="26"/>
        <end position="49"/>
    </location>
</feature>
<evidence type="ECO:0000256" key="7">
    <source>
        <dbReference type="ARBA" id="ARBA00022519"/>
    </source>
</evidence>
<dbReference type="GO" id="GO:0140359">
    <property type="term" value="F:ABC-type transporter activity"/>
    <property type="evidence" value="ECO:0007669"/>
    <property type="project" value="InterPro"/>
</dbReference>
<dbReference type="InterPro" id="IPR005981">
    <property type="entry name" value="ABC_transptNodJ"/>
</dbReference>
<keyword evidence="9 12" id="KW-1133">Transmembrane helix</keyword>
<evidence type="ECO:0000256" key="4">
    <source>
        <dbReference type="ARBA" id="ARBA00022448"/>
    </source>
</evidence>
<comment type="subunit">
    <text evidence="3">The complex is composed of two ATP-binding proteins (NodI) and two transmembrane proteins (NodJ).</text>
</comment>
<evidence type="ECO:0000256" key="10">
    <source>
        <dbReference type="ARBA" id="ARBA00023136"/>
    </source>
</evidence>
<keyword evidence="7" id="KW-0997">Cell inner membrane</keyword>
<dbReference type="PROSITE" id="PS51012">
    <property type="entry name" value="ABC_TM2"/>
    <property type="match status" value="1"/>
</dbReference>
<gene>
    <name evidence="14" type="ORF">EC580_06210</name>
</gene>
<feature type="transmembrane region" description="Helical" evidence="12">
    <location>
        <begin position="230"/>
        <end position="252"/>
    </location>
</feature>